<gene>
    <name evidence="5" type="primary">OEP164</name>
    <name evidence="5" type="ORF">SDJN03_12676</name>
</gene>
<name>A0AAV6NA09_9ROSI</name>
<keyword evidence="6" id="KW-1185">Reference proteome</keyword>
<evidence type="ECO:0000256" key="3">
    <source>
        <dbReference type="ARBA" id="ARBA00022989"/>
    </source>
</evidence>
<sequence length="188" mass="20503">MEDELNGVVPCSSLAVESTIRVGTAGALWGLCMGPYNSRKNGLSGVDHAAFVAKSVGKYGFQCGLVAGVFTLTHCGIQRYRRKNDWLNGLIAGAVAGAAIATRTRSWSQYTSCWREPKSFAVSTNIDLLKEEGHQPHYVDSILTIAANFRIWKDAVAIKRPVAFVSKHTFLGLLAKIKCSICSYQFNI</sequence>
<accession>A0AAV6NA09</accession>
<keyword evidence="2" id="KW-0812">Transmembrane</keyword>
<organism evidence="5 6">
    <name type="scientific">Cucurbita argyrosperma subsp. sororia</name>
    <dbReference type="NCBI Taxonomy" id="37648"/>
    <lineage>
        <taxon>Eukaryota</taxon>
        <taxon>Viridiplantae</taxon>
        <taxon>Streptophyta</taxon>
        <taxon>Embryophyta</taxon>
        <taxon>Tracheophyta</taxon>
        <taxon>Spermatophyta</taxon>
        <taxon>Magnoliopsida</taxon>
        <taxon>eudicotyledons</taxon>
        <taxon>Gunneridae</taxon>
        <taxon>Pentapetalae</taxon>
        <taxon>rosids</taxon>
        <taxon>fabids</taxon>
        <taxon>Cucurbitales</taxon>
        <taxon>Cucurbitaceae</taxon>
        <taxon>Cucurbiteae</taxon>
        <taxon>Cucurbita</taxon>
    </lineage>
</organism>
<dbReference type="GO" id="GO:0045039">
    <property type="term" value="P:protein insertion into mitochondrial inner membrane"/>
    <property type="evidence" value="ECO:0007669"/>
    <property type="project" value="InterPro"/>
</dbReference>
<protein>
    <submittedName>
        <fullName evidence="5">Outer envelope pore protein 16-4, chloroplastic</fullName>
    </submittedName>
</protein>
<dbReference type="Pfam" id="PF02466">
    <property type="entry name" value="Tim17"/>
    <property type="match status" value="1"/>
</dbReference>
<reference evidence="5 6" key="1">
    <citation type="journal article" date="2021" name="Hortic Res">
        <title>The domestication of Cucurbita argyrosperma as revealed by the genome of its wild relative.</title>
        <authorList>
            <person name="Barrera-Redondo J."/>
            <person name="Sanchez-de la Vega G."/>
            <person name="Aguirre-Liguori J.A."/>
            <person name="Castellanos-Morales G."/>
            <person name="Gutierrez-Guerrero Y.T."/>
            <person name="Aguirre-Dugua X."/>
            <person name="Aguirre-Planter E."/>
            <person name="Tenaillon M.I."/>
            <person name="Lira-Saade R."/>
            <person name="Eguiarte L.E."/>
        </authorList>
    </citation>
    <scope>NUCLEOTIDE SEQUENCE [LARGE SCALE GENOMIC DNA]</scope>
    <source>
        <strain evidence="5">JBR-2021</strain>
    </source>
</reference>
<dbReference type="AlphaFoldDB" id="A0AAV6NA09"/>
<dbReference type="Proteomes" id="UP000685013">
    <property type="component" value="Chromosome 8"/>
</dbReference>
<dbReference type="PANTHER" id="PTHR14110">
    <property type="entry name" value="MITOCHONDRIAL IMPORT INNER MEMBRANE TRANSLOCASE SUBUNIT TIM22"/>
    <property type="match status" value="1"/>
</dbReference>
<dbReference type="GO" id="GO:0042721">
    <property type="term" value="C:TIM22 mitochondrial import inner membrane insertion complex"/>
    <property type="evidence" value="ECO:0007669"/>
    <property type="project" value="InterPro"/>
</dbReference>
<evidence type="ECO:0000256" key="4">
    <source>
        <dbReference type="ARBA" id="ARBA00023136"/>
    </source>
</evidence>
<dbReference type="GO" id="GO:0008320">
    <property type="term" value="F:protein transmembrane transporter activity"/>
    <property type="evidence" value="ECO:0007669"/>
    <property type="project" value="TreeGrafter"/>
</dbReference>
<dbReference type="InterPro" id="IPR039175">
    <property type="entry name" value="TIM22"/>
</dbReference>
<dbReference type="EMBL" id="JAGKQH010000008">
    <property type="protein sequence ID" value="KAG6593200.1"/>
    <property type="molecule type" value="Genomic_DNA"/>
</dbReference>
<dbReference type="GO" id="GO:0030943">
    <property type="term" value="F:mitochondrion targeting sequence binding"/>
    <property type="evidence" value="ECO:0007669"/>
    <property type="project" value="TreeGrafter"/>
</dbReference>
<comment type="subcellular location">
    <subcellularLocation>
        <location evidence="1">Membrane</location>
        <topology evidence="1">Multi-pass membrane protein</topology>
    </subcellularLocation>
</comment>
<evidence type="ECO:0000313" key="5">
    <source>
        <dbReference type="EMBL" id="KAG6593200.1"/>
    </source>
</evidence>
<keyword evidence="4" id="KW-0472">Membrane</keyword>
<dbReference type="PANTHER" id="PTHR14110:SF5">
    <property type="entry name" value="OUTER ENVELOPE PORE PROTEIN 16-4, CHLOROPLASTIC"/>
    <property type="match status" value="1"/>
</dbReference>
<feature type="non-terminal residue" evidence="5">
    <location>
        <position position="1"/>
    </location>
</feature>
<proteinExistence type="predicted"/>
<keyword evidence="3" id="KW-1133">Transmembrane helix</keyword>
<evidence type="ECO:0000256" key="1">
    <source>
        <dbReference type="ARBA" id="ARBA00004141"/>
    </source>
</evidence>
<evidence type="ECO:0000256" key="2">
    <source>
        <dbReference type="ARBA" id="ARBA00022692"/>
    </source>
</evidence>
<evidence type="ECO:0000313" key="6">
    <source>
        <dbReference type="Proteomes" id="UP000685013"/>
    </source>
</evidence>
<comment type="caution">
    <text evidence="5">The sequence shown here is derived from an EMBL/GenBank/DDBJ whole genome shotgun (WGS) entry which is preliminary data.</text>
</comment>